<dbReference type="AlphaFoldDB" id="A0A221MCF8"/>
<keyword evidence="3" id="KW-1185">Reference proteome</keyword>
<dbReference type="SMART" id="SM00530">
    <property type="entry name" value="HTH_XRE"/>
    <property type="match status" value="1"/>
</dbReference>
<dbReference type="KEGG" id="vne:CFK40_09900"/>
<dbReference type="PROSITE" id="PS50943">
    <property type="entry name" value="HTH_CROC1"/>
    <property type="match status" value="1"/>
</dbReference>
<reference evidence="2 3" key="1">
    <citation type="journal article" date="2003" name="Int. J. Syst. Evol. Microbiol.">
        <title>Virgibacillus carmonensis sp. nov., Virgibacillus necropolis sp. nov. and Virgibacillus picturae sp. nov., three novel species isolated from deteriorated mural paintings, transfer of the species of the genus salibacillus to Virgibacillus, as Virgibacillus marismortui comb. nov. and Virgibacillus salexigens comb. nov., and emended description of the genus Virgibacillus.</title>
        <authorList>
            <person name="Heyrman J."/>
            <person name="Logan N.A."/>
            <person name="Busse H.J."/>
            <person name="Balcaen A."/>
            <person name="Lebbe L."/>
            <person name="Rodriguez-Diaz M."/>
            <person name="Swings J."/>
            <person name="De Vos P."/>
        </authorList>
    </citation>
    <scope>NUCLEOTIDE SEQUENCE [LARGE SCALE GENOMIC DNA]</scope>
    <source>
        <strain evidence="2 3">LMG 19488</strain>
    </source>
</reference>
<gene>
    <name evidence="2" type="ORF">CFK40_09900</name>
</gene>
<protein>
    <recommendedName>
        <fullName evidence="1">HTH cro/C1-type domain-containing protein</fullName>
    </recommendedName>
</protein>
<evidence type="ECO:0000313" key="3">
    <source>
        <dbReference type="Proteomes" id="UP000204391"/>
    </source>
</evidence>
<dbReference type="Pfam" id="PF01381">
    <property type="entry name" value="HTH_3"/>
    <property type="match status" value="1"/>
</dbReference>
<dbReference type="Gene3D" id="1.10.260.40">
    <property type="entry name" value="lambda repressor-like DNA-binding domains"/>
    <property type="match status" value="1"/>
</dbReference>
<dbReference type="EMBL" id="CP022437">
    <property type="protein sequence ID" value="ASN05302.1"/>
    <property type="molecule type" value="Genomic_DNA"/>
</dbReference>
<organism evidence="2 3">
    <name type="scientific">Virgibacillus necropolis</name>
    <dbReference type="NCBI Taxonomy" id="163877"/>
    <lineage>
        <taxon>Bacteria</taxon>
        <taxon>Bacillati</taxon>
        <taxon>Bacillota</taxon>
        <taxon>Bacilli</taxon>
        <taxon>Bacillales</taxon>
        <taxon>Bacillaceae</taxon>
        <taxon>Virgibacillus</taxon>
    </lineage>
</organism>
<sequence>MNLSNEELRIARRALGIPQAVVAKQSGVGVAFISLIECGYRDIPPAKAQALRDALPITDEELETLLVVHKRVAKQTN</sequence>
<dbReference type="RefSeq" id="WP_089532152.1">
    <property type="nucleotide sequence ID" value="NZ_CP022437.1"/>
</dbReference>
<dbReference type="InterPro" id="IPR010982">
    <property type="entry name" value="Lambda_DNA-bd_dom_sf"/>
</dbReference>
<proteinExistence type="predicted"/>
<dbReference type="OrthoDB" id="1629646at2"/>
<accession>A0A221MCF8</accession>
<dbReference type="InterPro" id="IPR001387">
    <property type="entry name" value="Cro/C1-type_HTH"/>
</dbReference>
<evidence type="ECO:0000313" key="2">
    <source>
        <dbReference type="EMBL" id="ASN05302.1"/>
    </source>
</evidence>
<name>A0A221MCF8_9BACI</name>
<evidence type="ECO:0000259" key="1">
    <source>
        <dbReference type="PROSITE" id="PS50943"/>
    </source>
</evidence>
<dbReference type="Proteomes" id="UP000204391">
    <property type="component" value="Chromosome"/>
</dbReference>
<feature type="domain" description="HTH cro/C1-type" evidence="1">
    <location>
        <begin position="8"/>
        <end position="62"/>
    </location>
</feature>
<dbReference type="GO" id="GO:0003677">
    <property type="term" value="F:DNA binding"/>
    <property type="evidence" value="ECO:0007669"/>
    <property type="project" value="InterPro"/>
</dbReference>
<dbReference type="SUPFAM" id="SSF47413">
    <property type="entry name" value="lambda repressor-like DNA-binding domains"/>
    <property type="match status" value="1"/>
</dbReference>